<dbReference type="InterPro" id="IPR036726">
    <property type="entry name" value="GTP1_OBG_dom_sf"/>
</dbReference>
<evidence type="ECO:0000256" key="4">
    <source>
        <dbReference type="ARBA" id="ARBA00023134"/>
    </source>
</evidence>
<dbReference type="InterPro" id="IPR014100">
    <property type="entry name" value="GTP-bd_Obg/CgtA"/>
</dbReference>
<dbReference type="InterPro" id="IPR006169">
    <property type="entry name" value="GTP1_OBG_dom"/>
</dbReference>
<evidence type="ECO:0000256" key="2">
    <source>
        <dbReference type="ARBA" id="ARBA00022741"/>
    </source>
</evidence>
<dbReference type="Proteomes" id="UP001320148">
    <property type="component" value="Chromosome"/>
</dbReference>
<dbReference type="Gene3D" id="3.40.50.300">
    <property type="entry name" value="P-loop containing nucleotide triphosphate hydrolases"/>
    <property type="match status" value="1"/>
</dbReference>
<protein>
    <recommendedName>
        <fullName evidence="5">GTPase Obg</fullName>
        <ecNumber evidence="5">3.6.5.-</ecNumber>
    </recommendedName>
    <alternativeName>
        <fullName evidence="5">GTP-binding protein Obg</fullName>
    </alternativeName>
</protein>
<comment type="similarity">
    <text evidence="1 5">Belongs to the TRAFAC class OBG-HflX-like GTPase superfamily. OBG GTPase family.</text>
</comment>
<dbReference type="SUPFAM" id="SSF82051">
    <property type="entry name" value="Obg GTP-binding protein N-terminal domain"/>
    <property type="match status" value="1"/>
</dbReference>
<dbReference type="NCBIfam" id="NF008955">
    <property type="entry name" value="PRK12297.1"/>
    <property type="match status" value="1"/>
</dbReference>
<evidence type="ECO:0000256" key="3">
    <source>
        <dbReference type="ARBA" id="ARBA00022842"/>
    </source>
</evidence>
<dbReference type="InterPro" id="IPR031167">
    <property type="entry name" value="G_OBG"/>
</dbReference>
<dbReference type="PRINTS" id="PR00326">
    <property type="entry name" value="GTP1OBG"/>
</dbReference>
<keyword evidence="5" id="KW-0963">Cytoplasm</keyword>
<proteinExistence type="inferred from homology"/>
<evidence type="ECO:0000313" key="9">
    <source>
        <dbReference type="Proteomes" id="UP001320148"/>
    </source>
</evidence>
<name>A0ABM7PMB5_9BACT</name>
<dbReference type="EMBL" id="AP024488">
    <property type="protein sequence ID" value="BCS98372.1"/>
    <property type="molecule type" value="Genomic_DNA"/>
</dbReference>
<keyword evidence="3 5" id="KW-0460">Magnesium</keyword>
<dbReference type="Gene3D" id="2.70.210.12">
    <property type="entry name" value="GTP1/OBG domain"/>
    <property type="match status" value="1"/>
</dbReference>
<dbReference type="PIRSF" id="PIRSF002401">
    <property type="entry name" value="GTP_bd_Obg/CgtA"/>
    <property type="match status" value="1"/>
</dbReference>
<feature type="binding site" evidence="5">
    <location>
        <position position="173"/>
    </location>
    <ligand>
        <name>Mg(2+)</name>
        <dbReference type="ChEBI" id="CHEBI:18420"/>
    </ligand>
</feature>
<dbReference type="NCBIfam" id="TIGR02729">
    <property type="entry name" value="Obg_CgtA"/>
    <property type="match status" value="1"/>
</dbReference>
<comment type="cofactor">
    <cofactor evidence="5">
        <name>Mg(2+)</name>
        <dbReference type="ChEBI" id="CHEBI:18420"/>
    </cofactor>
</comment>
<comment type="subunit">
    <text evidence="5">Monomer.</text>
</comment>
<dbReference type="CDD" id="cd01898">
    <property type="entry name" value="Obg"/>
    <property type="match status" value="1"/>
</dbReference>
<dbReference type="Pfam" id="PF01926">
    <property type="entry name" value="MMR_HSR1"/>
    <property type="match status" value="1"/>
</dbReference>
<dbReference type="Pfam" id="PF01018">
    <property type="entry name" value="GTP1_OBG"/>
    <property type="match status" value="1"/>
</dbReference>
<feature type="binding site" evidence="5">
    <location>
        <begin position="310"/>
        <end position="312"/>
    </location>
    <ligand>
        <name>GTP</name>
        <dbReference type="ChEBI" id="CHEBI:37565"/>
    </ligand>
</feature>
<dbReference type="PANTHER" id="PTHR11702:SF31">
    <property type="entry name" value="MITOCHONDRIAL RIBOSOME-ASSOCIATED GTPASE 2"/>
    <property type="match status" value="1"/>
</dbReference>
<evidence type="ECO:0000259" key="6">
    <source>
        <dbReference type="PROSITE" id="PS51710"/>
    </source>
</evidence>
<comment type="subcellular location">
    <subcellularLocation>
        <location evidence="5">Cytoplasm</location>
    </subcellularLocation>
</comment>
<keyword evidence="4 5" id="KW-0342">GTP-binding</keyword>
<dbReference type="InterPro" id="IPR045086">
    <property type="entry name" value="OBG_GTPase"/>
</dbReference>
<keyword evidence="2 5" id="KW-0547">Nucleotide-binding</keyword>
<feature type="domain" description="Obg" evidence="7">
    <location>
        <begin position="1"/>
        <end position="159"/>
    </location>
</feature>
<comment type="function">
    <text evidence="5">An essential GTPase which binds GTP, GDP and possibly (p)ppGpp with moderate affinity, with high nucleotide exchange rates and a fairly low GTP hydrolysis rate. Plays a role in control of the cell cycle, stress response, ribosome biogenesis and in those bacteria that undergo differentiation, in morphogenesis control.</text>
</comment>
<sequence>MKFIDEATITVQSGNGGRGCVSFRREKFIERGGPDGGDGGSGGDVVLEATADTRTLYEFRHRRLIKAQNGGYGMGAKRHGKNGNDIIVYLPAGTLVSNAETGEIIHDFVNPGERFVIAKGGQGGRGNKKFTTSRNRAPRFAQTGEPGETLIIHLELKLLADVGIIGFPNAGKSTLIRVISSARPKTADYPFTTLTPSIGMVQHEWGEPFAVADIPGLIEGAHEGVGLGTTFLKHIERTRMLVHLIDASAIDPEDPLAQFDAINRELFLFSDKLKTKEQLVVLNKLDISGADEKADAFEKAMGGTPVLRISAASTAGVDSLKEKLNQAVNGTDVDE</sequence>
<keyword evidence="9" id="KW-1185">Reference proteome</keyword>
<dbReference type="NCBIfam" id="NF008956">
    <property type="entry name" value="PRK12299.1"/>
    <property type="match status" value="1"/>
</dbReference>
<dbReference type="InterPro" id="IPR006074">
    <property type="entry name" value="GTP1-OBG_CS"/>
</dbReference>
<evidence type="ECO:0000256" key="1">
    <source>
        <dbReference type="ARBA" id="ARBA00007699"/>
    </source>
</evidence>
<evidence type="ECO:0000313" key="8">
    <source>
        <dbReference type="EMBL" id="BCS98372.1"/>
    </source>
</evidence>
<accession>A0ABM7PMB5</accession>
<dbReference type="InterPro" id="IPR006073">
    <property type="entry name" value="GTP-bd"/>
</dbReference>
<dbReference type="EC" id="3.6.5.-" evidence="5"/>
<feature type="binding site" evidence="5">
    <location>
        <begin position="213"/>
        <end position="216"/>
    </location>
    <ligand>
        <name>GTP</name>
        <dbReference type="ChEBI" id="CHEBI:37565"/>
    </ligand>
</feature>
<dbReference type="HAMAP" id="MF_01454">
    <property type="entry name" value="GTPase_Obg"/>
    <property type="match status" value="1"/>
</dbReference>
<dbReference type="RefSeq" id="WP_236889772.1">
    <property type="nucleotide sequence ID" value="NZ_AP024488.1"/>
</dbReference>
<feature type="binding site" evidence="5">
    <location>
        <begin position="191"/>
        <end position="195"/>
    </location>
    <ligand>
        <name>GTP</name>
        <dbReference type="ChEBI" id="CHEBI:37565"/>
    </ligand>
</feature>
<feature type="domain" description="OBG-type G" evidence="6">
    <location>
        <begin position="160"/>
        <end position="329"/>
    </location>
</feature>
<organism evidence="8 9">
    <name type="scientific">Desulfoluna limicola</name>
    <dbReference type="NCBI Taxonomy" id="2810562"/>
    <lineage>
        <taxon>Bacteria</taxon>
        <taxon>Pseudomonadati</taxon>
        <taxon>Thermodesulfobacteriota</taxon>
        <taxon>Desulfobacteria</taxon>
        <taxon>Desulfobacterales</taxon>
        <taxon>Desulfolunaceae</taxon>
        <taxon>Desulfoluna</taxon>
    </lineage>
</organism>
<dbReference type="PANTHER" id="PTHR11702">
    <property type="entry name" value="DEVELOPMENTALLY REGULATED GTP-BINDING PROTEIN-RELATED"/>
    <property type="match status" value="1"/>
</dbReference>
<gene>
    <name evidence="5 8" type="primary">obg</name>
    <name evidence="8" type="ORF">DSLASN_40040</name>
</gene>
<dbReference type="PROSITE" id="PS00905">
    <property type="entry name" value="GTP1_OBG"/>
    <property type="match status" value="1"/>
</dbReference>
<feature type="binding site" evidence="5">
    <location>
        <position position="193"/>
    </location>
    <ligand>
        <name>Mg(2+)</name>
        <dbReference type="ChEBI" id="CHEBI:18420"/>
    </ligand>
</feature>
<evidence type="ECO:0000256" key="5">
    <source>
        <dbReference type="HAMAP-Rule" id="MF_01454"/>
    </source>
</evidence>
<dbReference type="PROSITE" id="PS51710">
    <property type="entry name" value="G_OBG"/>
    <property type="match status" value="1"/>
</dbReference>
<reference evidence="8 9" key="1">
    <citation type="submission" date="2021-02" db="EMBL/GenBank/DDBJ databases">
        <title>Complete genome of Desulfoluna sp. strain ASN36.</title>
        <authorList>
            <person name="Takahashi A."/>
            <person name="Kojima H."/>
            <person name="Fukui M."/>
        </authorList>
    </citation>
    <scope>NUCLEOTIDE SEQUENCE [LARGE SCALE GENOMIC DNA]</scope>
    <source>
        <strain evidence="8 9">ASN36</strain>
    </source>
</reference>
<feature type="binding site" evidence="5">
    <location>
        <begin position="166"/>
        <end position="173"/>
    </location>
    <ligand>
        <name>GTP</name>
        <dbReference type="ChEBI" id="CHEBI:37565"/>
    </ligand>
</feature>
<dbReference type="InterPro" id="IPR027417">
    <property type="entry name" value="P-loop_NTPase"/>
</dbReference>
<keyword evidence="5" id="KW-0479">Metal-binding</keyword>
<evidence type="ECO:0000259" key="7">
    <source>
        <dbReference type="PROSITE" id="PS51883"/>
    </source>
</evidence>
<dbReference type="SUPFAM" id="SSF52540">
    <property type="entry name" value="P-loop containing nucleoside triphosphate hydrolases"/>
    <property type="match status" value="1"/>
</dbReference>
<feature type="binding site" evidence="5">
    <location>
        <begin position="283"/>
        <end position="286"/>
    </location>
    <ligand>
        <name>GTP</name>
        <dbReference type="ChEBI" id="CHEBI:37565"/>
    </ligand>
</feature>
<dbReference type="PROSITE" id="PS51883">
    <property type="entry name" value="OBG"/>
    <property type="match status" value="1"/>
</dbReference>
<keyword evidence="5" id="KW-0378">Hydrolase</keyword>